<dbReference type="Proteomes" id="UP000185829">
    <property type="component" value="Unassembled WGS sequence"/>
</dbReference>
<name>A0A9X8RDL1_9BACI</name>
<comment type="caution">
    <text evidence="1">The sequence shown here is derived from an EMBL/GenBank/DDBJ whole genome shotgun (WGS) entry which is preliminary data.</text>
</comment>
<evidence type="ECO:0000313" key="2">
    <source>
        <dbReference type="Proteomes" id="UP000185829"/>
    </source>
</evidence>
<sequence length="62" mass="7084">MELKSSLQQMEFAEIGEEVKLNRKKDFCLSEIVGLKPTHGRINKYGGCKVLLQESFVVFSCF</sequence>
<reference evidence="1 2" key="1">
    <citation type="submission" date="2017-01" db="EMBL/GenBank/DDBJ databases">
        <authorList>
            <person name="Varghese N."/>
            <person name="Submissions S."/>
        </authorList>
    </citation>
    <scope>NUCLEOTIDE SEQUENCE [LARGE SCALE GENOMIC DNA]</scope>
    <source>
        <strain evidence="1 2">RUG2-6</strain>
    </source>
</reference>
<organism evidence="1 2">
    <name type="scientific">Peribacillus simplex</name>
    <dbReference type="NCBI Taxonomy" id="1478"/>
    <lineage>
        <taxon>Bacteria</taxon>
        <taxon>Bacillati</taxon>
        <taxon>Bacillota</taxon>
        <taxon>Bacilli</taxon>
        <taxon>Bacillales</taxon>
        <taxon>Bacillaceae</taxon>
        <taxon>Peribacillus</taxon>
    </lineage>
</organism>
<gene>
    <name evidence="1" type="ORF">SAMN05878482_10929</name>
</gene>
<protein>
    <submittedName>
        <fullName evidence="1">Uncharacterized protein</fullName>
    </submittedName>
</protein>
<dbReference type="EMBL" id="FTMX01000009">
    <property type="protein sequence ID" value="SIS01379.1"/>
    <property type="molecule type" value="Genomic_DNA"/>
</dbReference>
<evidence type="ECO:0000313" key="1">
    <source>
        <dbReference type="EMBL" id="SIS01379.1"/>
    </source>
</evidence>
<proteinExistence type="predicted"/>
<accession>A0A9X8RDL1</accession>
<dbReference type="AlphaFoldDB" id="A0A9X8RDL1"/>